<sequence length="420" mass="48039">MPTKRSQELMDLKHGNDKKSTRQTKLEKADILEMTVQHLREIKKRETAGTTLDVRYGKKKFEIGFMECVRQVELFLATLLDPNLTEIEENLKIRLKDHLCRSLQDIKGEEAAQTDVGDRTSSPNLLSASPPPHAPFVMNNEQKHTSRECNDSAVDLIQNQSVLRSHYSNKMIHNDCERDQINFNYSVTSEFENSHFSQDKIGNLDGRQGGLPSENLKPKYSPFLEQQEAVPKTRFNSSPGNLERNRSSPYSLDLNTPSNSRDSCNLKIQHLNDKGNYHNTTYFSSNNSTTFHKNSEEKELKQSTSSIKSNAFDDSYHQISVIPRRLSNGEWALVLPGNLALTENESQNPLSAFRLVWPTSNSFEVENEQQGMRQQLVNSPLSSSVSDMSSEDYSYRMDIEVPVKIEHEGQTDFGYVWRPW</sequence>
<dbReference type="PANTHER" id="PTHR10985">
    <property type="entry name" value="BASIC HELIX-LOOP-HELIX TRANSCRIPTION FACTOR, HES-RELATED"/>
    <property type="match status" value="1"/>
</dbReference>
<evidence type="ECO:0000256" key="5">
    <source>
        <dbReference type="SAM" id="MobiDB-lite"/>
    </source>
</evidence>
<keyword evidence="4" id="KW-0539">Nucleus</keyword>
<accession>A0A8X6UQI8</accession>
<dbReference type="Gene3D" id="4.10.280.10">
    <property type="entry name" value="Helix-loop-helix DNA-binding domain"/>
    <property type="match status" value="1"/>
</dbReference>
<feature type="region of interest" description="Disordered" evidence="5">
    <location>
        <begin position="198"/>
        <end position="263"/>
    </location>
</feature>
<feature type="region of interest" description="Disordered" evidence="5">
    <location>
        <begin position="110"/>
        <end position="145"/>
    </location>
</feature>
<keyword evidence="3" id="KW-0804">Transcription</keyword>
<dbReference type="InterPro" id="IPR050370">
    <property type="entry name" value="HES_HEY"/>
</dbReference>
<comment type="subcellular location">
    <subcellularLocation>
        <location evidence="1">Nucleus</location>
    </subcellularLocation>
</comment>
<dbReference type="GO" id="GO:0005634">
    <property type="term" value="C:nucleus"/>
    <property type="evidence" value="ECO:0007669"/>
    <property type="project" value="UniProtKB-SubCell"/>
</dbReference>
<dbReference type="OrthoDB" id="6085656at2759"/>
<protein>
    <submittedName>
        <fullName evidence="6">Protein deadpan</fullName>
    </submittedName>
</protein>
<dbReference type="AlphaFoldDB" id="A0A8X6UQI8"/>
<evidence type="ECO:0000313" key="6">
    <source>
        <dbReference type="EMBL" id="GFU48984.1"/>
    </source>
</evidence>
<name>A0A8X6UQI8_NEPPI</name>
<comment type="caution">
    <text evidence="6">The sequence shown here is derived from an EMBL/GenBank/DDBJ whole genome shotgun (WGS) entry which is preliminary data.</text>
</comment>
<keyword evidence="2" id="KW-0805">Transcription regulation</keyword>
<gene>
    <name evidence="6" type="primary">dpn</name>
    <name evidence="6" type="ORF">NPIL_125961</name>
</gene>
<evidence type="ECO:0000313" key="7">
    <source>
        <dbReference type="Proteomes" id="UP000887013"/>
    </source>
</evidence>
<feature type="compositionally biased region" description="Polar residues" evidence="5">
    <location>
        <begin position="247"/>
        <end position="263"/>
    </location>
</feature>
<evidence type="ECO:0000256" key="3">
    <source>
        <dbReference type="ARBA" id="ARBA00023163"/>
    </source>
</evidence>
<evidence type="ECO:0000256" key="2">
    <source>
        <dbReference type="ARBA" id="ARBA00023015"/>
    </source>
</evidence>
<organism evidence="6 7">
    <name type="scientific">Nephila pilipes</name>
    <name type="common">Giant wood spider</name>
    <name type="synonym">Nephila maculata</name>
    <dbReference type="NCBI Taxonomy" id="299642"/>
    <lineage>
        <taxon>Eukaryota</taxon>
        <taxon>Metazoa</taxon>
        <taxon>Ecdysozoa</taxon>
        <taxon>Arthropoda</taxon>
        <taxon>Chelicerata</taxon>
        <taxon>Arachnida</taxon>
        <taxon>Araneae</taxon>
        <taxon>Araneomorphae</taxon>
        <taxon>Entelegynae</taxon>
        <taxon>Araneoidea</taxon>
        <taxon>Nephilidae</taxon>
        <taxon>Nephila</taxon>
    </lineage>
</organism>
<keyword evidence="7" id="KW-1185">Reference proteome</keyword>
<reference evidence="6" key="1">
    <citation type="submission" date="2020-08" db="EMBL/GenBank/DDBJ databases">
        <title>Multicomponent nature underlies the extraordinary mechanical properties of spider dragline silk.</title>
        <authorList>
            <person name="Kono N."/>
            <person name="Nakamura H."/>
            <person name="Mori M."/>
            <person name="Yoshida Y."/>
            <person name="Ohtoshi R."/>
            <person name="Malay A.D."/>
            <person name="Moran D.A.P."/>
            <person name="Tomita M."/>
            <person name="Numata K."/>
            <person name="Arakawa K."/>
        </authorList>
    </citation>
    <scope>NUCLEOTIDE SEQUENCE</scope>
</reference>
<dbReference type="EMBL" id="BMAW01086833">
    <property type="protein sequence ID" value="GFU48984.1"/>
    <property type="molecule type" value="Genomic_DNA"/>
</dbReference>
<dbReference type="GO" id="GO:0046983">
    <property type="term" value="F:protein dimerization activity"/>
    <property type="evidence" value="ECO:0007669"/>
    <property type="project" value="InterPro"/>
</dbReference>
<evidence type="ECO:0000256" key="1">
    <source>
        <dbReference type="ARBA" id="ARBA00004123"/>
    </source>
</evidence>
<evidence type="ECO:0000256" key="4">
    <source>
        <dbReference type="ARBA" id="ARBA00023242"/>
    </source>
</evidence>
<dbReference type="InterPro" id="IPR036638">
    <property type="entry name" value="HLH_DNA-bd_sf"/>
</dbReference>
<proteinExistence type="predicted"/>
<feature type="region of interest" description="Disordered" evidence="5">
    <location>
        <begin position="1"/>
        <end position="23"/>
    </location>
</feature>
<dbReference type="Proteomes" id="UP000887013">
    <property type="component" value="Unassembled WGS sequence"/>
</dbReference>